<dbReference type="Pfam" id="PF02649">
    <property type="entry name" value="GCHY-1"/>
    <property type="match status" value="1"/>
</dbReference>
<accession>A0A4R7KD17</accession>
<gene>
    <name evidence="2" type="primary">folE2</name>
    <name evidence="3" type="ORF">EDD71_11831</name>
</gene>
<organism evidence="3 4">
    <name type="scientific">Fonticella tunisiensis</name>
    <dbReference type="NCBI Taxonomy" id="1096341"/>
    <lineage>
        <taxon>Bacteria</taxon>
        <taxon>Bacillati</taxon>
        <taxon>Bacillota</taxon>
        <taxon>Clostridia</taxon>
        <taxon>Eubacteriales</taxon>
        <taxon>Clostridiaceae</taxon>
        <taxon>Fonticella</taxon>
    </lineage>
</organism>
<dbReference type="GO" id="GO:0003934">
    <property type="term" value="F:GTP cyclohydrolase I activity"/>
    <property type="evidence" value="ECO:0007669"/>
    <property type="project" value="UniProtKB-UniRule"/>
</dbReference>
<dbReference type="OrthoDB" id="9774824at2"/>
<dbReference type="GO" id="GO:0046654">
    <property type="term" value="P:tetrahydrofolate biosynthetic process"/>
    <property type="evidence" value="ECO:0007669"/>
    <property type="project" value="UniProtKB-UniRule"/>
</dbReference>
<name>A0A4R7KD17_9CLOT</name>
<dbReference type="UniPathway" id="UPA00848">
    <property type="reaction ID" value="UER00151"/>
</dbReference>
<dbReference type="InterPro" id="IPR022838">
    <property type="entry name" value="GTP_cyclohydrolase_FolE2"/>
</dbReference>
<comment type="pathway">
    <text evidence="2">Cofactor biosynthesis; 7,8-dihydroneopterin triphosphate biosynthesis; 7,8-dihydroneopterin triphosphate from GTP: step 1/1.</text>
</comment>
<dbReference type="NCBIfam" id="NF010200">
    <property type="entry name" value="PRK13674.1-1"/>
    <property type="match status" value="1"/>
</dbReference>
<dbReference type="HAMAP" id="MF_01527_B">
    <property type="entry name" value="GTP_cyclohydrol_B"/>
    <property type="match status" value="1"/>
</dbReference>
<proteinExistence type="inferred from homology"/>
<dbReference type="Gene3D" id="3.10.270.10">
    <property type="entry name" value="Urate Oxidase"/>
    <property type="match status" value="1"/>
</dbReference>
<protein>
    <recommendedName>
        <fullName evidence="2">GTP cyclohydrolase FolE2</fullName>
        <ecNumber evidence="2">3.5.4.16</ecNumber>
    </recommendedName>
</protein>
<dbReference type="Proteomes" id="UP000295325">
    <property type="component" value="Unassembled WGS sequence"/>
</dbReference>
<comment type="catalytic activity">
    <reaction evidence="2">
        <text>GTP + H2O = 7,8-dihydroneopterin 3'-triphosphate + formate + H(+)</text>
        <dbReference type="Rhea" id="RHEA:17473"/>
        <dbReference type="ChEBI" id="CHEBI:15377"/>
        <dbReference type="ChEBI" id="CHEBI:15378"/>
        <dbReference type="ChEBI" id="CHEBI:15740"/>
        <dbReference type="ChEBI" id="CHEBI:37565"/>
        <dbReference type="ChEBI" id="CHEBI:58462"/>
        <dbReference type="EC" id="3.5.4.16"/>
    </reaction>
</comment>
<sequence length="256" mass="29712">MRDLQSEKDLRNIPLKKVGIKNLKWPVTVMNKYDEVQHTVAEMELSVDLPHDVRGVHMSRFVEAVKEMKGLSLGDIETMLENLRQRLEAKVAHCRIDFDYFIKRKAPVTEIPSLYDVRCSFDCEKGEDFKFVMGIVVPVSTLCPCSKEISDYGAHNQRATIHINVEVDRDIWIEDIVRIAEESASTPIFSLLKRPDEKWITERAYMNPKFVEDAARDVAIRLENYQGVKWYSVHVESQESIHNHNAFAYTEKKVEI</sequence>
<evidence type="ECO:0000256" key="2">
    <source>
        <dbReference type="HAMAP-Rule" id="MF_01527"/>
    </source>
</evidence>
<comment type="similarity">
    <text evidence="2">Belongs to the GTP cyclohydrolase IV family.</text>
</comment>
<evidence type="ECO:0000313" key="4">
    <source>
        <dbReference type="Proteomes" id="UP000295325"/>
    </source>
</evidence>
<feature type="site" description="May be catalytically important" evidence="2">
    <location>
        <position position="143"/>
    </location>
</feature>
<evidence type="ECO:0000256" key="1">
    <source>
        <dbReference type="ARBA" id="ARBA00022801"/>
    </source>
</evidence>
<keyword evidence="4" id="KW-1185">Reference proteome</keyword>
<keyword evidence="1 2" id="KW-0378">Hydrolase</keyword>
<evidence type="ECO:0000313" key="3">
    <source>
        <dbReference type="EMBL" id="TDT51347.1"/>
    </source>
</evidence>
<dbReference type="PANTHER" id="PTHR36445:SF1">
    <property type="entry name" value="GTP CYCLOHYDROLASE MPTA"/>
    <property type="match status" value="1"/>
</dbReference>
<dbReference type="PANTHER" id="PTHR36445">
    <property type="entry name" value="GTP CYCLOHYDROLASE MPTA"/>
    <property type="match status" value="1"/>
</dbReference>
<dbReference type="EMBL" id="SOAZ01000018">
    <property type="protein sequence ID" value="TDT51347.1"/>
    <property type="molecule type" value="Genomic_DNA"/>
</dbReference>
<dbReference type="EC" id="3.5.4.16" evidence="2"/>
<reference evidence="3 4" key="1">
    <citation type="submission" date="2019-03" db="EMBL/GenBank/DDBJ databases">
        <title>Genomic Encyclopedia of Type Strains, Phase IV (KMG-IV): sequencing the most valuable type-strain genomes for metagenomic binning, comparative biology and taxonomic classification.</title>
        <authorList>
            <person name="Goeker M."/>
        </authorList>
    </citation>
    <scope>NUCLEOTIDE SEQUENCE [LARGE SCALE GENOMIC DNA]</scope>
    <source>
        <strain evidence="3 4">DSM 24455</strain>
    </source>
</reference>
<comment type="function">
    <text evidence="2">Converts GTP to 7,8-dihydroneopterin triphosphate.</text>
</comment>
<comment type="caution">
    <text evidence="3">The sequence shown here is derived from an EMBL/GenBank/DDBJ whole genome shotgun (WGS) entry which is preliminary data.</text>
</comment>
<dbReference type="AlphaFoldDB" id="A0A4R7KD17"/>
<dbReference type="RefSeq" id="WP_133628679.1">
    <property type="nucleotide sequence ID" value="NZ_SOAZ01000018.1"/>
</dbReference>
<dbReference type="InterPro" id="IPR003801">
    <property type="entry name" value="GTP_cyclohydrolase_FolE2/MptA"/>
</dbReference>